<reference evidence="2 3" key="1">
    <citation type="submission" date="2019-12" db="EMBL/GenBank/DDBJ databases">
        <title>Paenibacillus sp. nov., an endophytic bacterium isolated from the stem of Dendrobium.</title>
        <authorList>
            <person name="Zhao R."/>
        </authorList>
    </citation>
    <scope>NUCLEOTIDE SEQUENCE [LARGE SCALE GENOMIC DNA]</scope>
    <source>
        <strain evidence="2 3">HJL G12</strain>
    </source>
</reference>
<gene>
    <name evidence="2" type="ORF">GRF59_05485</name>
</gene>
<feature type="domain" description="IstB-like ATP-binding" evidence="1">
    <location>
        <begin position="42"/>
        <end position="244"/>
    </location>
</feature>
<dbReference type="Proteomes" id="UP000460318">
    <property type="component" value="Unassembled WGS sequence"/>
</dbReference>
<comment type="caution">
    <text evidence="2">The sequence shown here is derived from an EMBL/GenBank/DDBJ whole genome shotgun (WGS) entry which is preliminary data.</text>
</comment>
<dbReference type="InterPro" id="IPR027417">
    <property type="entry name" value="P-loop_NTPase"/>
</dbReference>
<dbReference type="Pfam" id="PF01695">
    <property type="entry name" value="IstB_IS21"/>
    <property type="match status" value="1"/>
</dbReference>
<evidence type="ECO:0000259" key="1">
    <source>
        <dbReference type="Pfam" id="PF01695"/>
    </source>
</evidence>
<dbReference type="EMBL" id="WUBI01000001">
    <property type="protein sequence ID" value="MWV43076.1"/>
    <property type="molecule type" value="Genomic_DNA"/>
</dbReference>
<dbReference type="Gene3D" id="3.40.50.300">
    <property type="entry name" value="P-loop containing nucleotide triphosphate hydrolases"/>
    <property type="match status" value="1"/>
</dbReference>
<accession>A0A7X3IGM6</accession>
<dbReference type="AlphaFoldDB" id="A0A7X3IGM6"/>
<protein>
    <submittedName>
        <fullName evidence="2">ATP-binding protein</fullName>
    </submittedName>
</protein>
<dbReference type="GO" id="GO:0005524">
    <property type="term" value="F:ATP binding"/>
    <property type="evidence" value="ECO:0007669"/>
    <property type="project" value="UniProtKB-KW"/>
</dbReference>
<sequence length="251" mass="29141">MSELFNTCEECVVKQWCKLRRGVVKLPTDSLLTFCVGNDKLTKALDLARIPKEYLNANLFHYTKDSDNAEYADILIELLTNPVGFVRSGLNLALLNNHKGTGKTWTAIAVLNEFIYKVCRDPEWFDYENPVALYVKFGAWANRQRDIYTRNDEEFTFQAHKELSLMKDVPLLVLDDIGSGRITPIIRDLIYDVIDHRKERQHSIVFTSNYCETQLRSSEMLGEMVISRMLYNTMILPLGGRDRRVSKIYHY</sequence>
<organism evidence="2 3">
    <name type="scientific">Paenibacillus dendrobii</name>
    <dbReference type="NCBI Taxonomy" id="2691084"/>
    <lineage>
        <taxon>Bacteria</taxon>
        <taxon>Bacillati</taxon>
        <taxon>Bacillota</taxon>
        <taxon>Bacilli</taxon>
        <taxon>Bacillales</taxon>
        <taxon>Paenibacillaceae</taxon>
        <taxon>Paenibacillus</taxon>
    </lineage>
</organism>
<name>A0A7X3IGM6_9BACL</name>
<keyword evidence="3" id="KW-1185">Reference proteome</keyword>
<evidence type="ECO:0000313" key="2">
    <source>
        <dbReference type="EMBL" id="MWV43076.1"/>
    </source>
</evidence>
<keyword evidence="2" id="KW-0067">ATP-binding</keyword>
<keyword evidence="2" id="KW-0547">Nucleotide-binding</keyword>
<dbReference type="RefSeq" id="WP_160496622.1">
    <property type="nucleotide sequence ID" value="NZ_WUBI01000001.1"/>
</dbReference>
<proteinExistence type="predicted"/>
<dbReference type="SUPFAM" id="SSF52540">
    <property type="entry name" value="P-loop containing nucleoside triphosphate hydrolases"/>
    <property type="match status" value="1"/>
</dbReference>
<dbReference type="InterPro" id="IPR002611">
    <property type="entry name" value="IstB_ATP-bd"/>
</dbReference>
<evidence type="ECO:0000313" key="3">
    <source>
        <dbReference type="Proteomes" id="UP000460318"/>
    </source>
</evidence>